<name>A0A183GBY1_HELPZ</name>
<accession>A0A3P8CA31</accession>
<dbReference type="Proteomes" id="UP000050761">
    <property type="component" value="Unassembled WGS sequence"/>
</dbReference>
<feature type="region of interest" description="Disordered" evidence="1">
    <location>
        <begin position="1"/>
        <end position="64"/>
    </location>
</feature>
<dbReference type="AlphaFoldDB" id="A0A183GBY1"/>
<proteinExistence type="predicted"/>
<evidence type="ECO:0000313" key="4">
    <source>
        <dbReference type="WBParaSite" id="HPBE_0001963601-mRNA-1"/>
    </source>
</evidence>
<dbReference type="WBParaSite" id="HPBE_0001963601-mRNA-1">
    <property type="protein sequence ID" value="HPBE_0001963601-mRNA-1"/>
    <property type="gene ID" value="HPBE_0001963601"/>
</dbReference>
<gene>
    <name evidence="2" type="ORF">HPBE_LOCUS19635</name>
</gene>
<reference evidence="2 3" key="1">
    <citation type="submission" date="2018-11" db="EMBL/GenBank/DDBJ databases">
        <authorList>
            <consortium name="Pathogen Informatics"/>
        </authorList>
    </citation>
    <scope>NUCLEOTIDE SEQUENCE [LARGE SCALE GENOMIC DNA]</scope>
</reference>
<dbReference type="EMBL" id="UZAH01031508">
    <property type="protein sequence ID" value="VDP15934.1"/>
    <property type="molecule type" value="Genomic_DNA"/>
</dbReference>
<reference evidence="4" key="2">
    <citation type="submission" date="2019-09" db="UniProtKB">
        <authorList>
            <consortium name="WormBaseParasite"/>
        </authorList>
    </citation>
    <scope>IDENTIFICATION</scope>
</reference>
<feature type="compositionally biased region" description="Basic and acidic residues" evidence="1">
    <location>
        <begin position="20"/>
        <end position="51"/>
    </location>
</feature>
<protein>
    <submittedName>
        <fullName evidence="4">DEDD_Tnp_IS110 domain-containing protein</fullName>
    </submittedName>
</protein>
<evidence type="ECO:0000256" key="1">
    <source>
        <dbReference type="SAM" id="MobiDB-lite"/>
    </source>
</evidence>
<accession>A0A183GBY1</accession>
<evidence type="ECO:0000313" key="3">
    <source>
        <dbReference type="Proteomes" id="UP000050761"/>
    </source>
</evidence>
<sequence>MAVVPTAAANPVDVRNLGSTDDKRLTSDGDMRGNRLRAPREGSEAGDHHLPDAGSSSPPKPFESVGGRVVAAISTFTRAAAEVALCCRKLELPLVCNADIGRTVLLQRLVRTRYSTKKLQNAKLAINRLLGWPKLVPNFAPR</sequence>
<evidence type="ECO:0000313" key="2">
    <source>
        <dbReference type="EMBL" id="VDP15934.1"/>
    </source>
</evidence>
<organism evidence="3 4">
    <name type="scientific">Heligmosomoides polygyrus</name>
    <name type="common">Parasitic roundworm</name>
    <dbReference type="NCBI Taxonomy" id="6339"/>
    <lineage>
        <taxon>Eukaryota</taxon>
        <taxon>Metazoa</taxon>
        <taxon>Ecdysozoa</taxon>
        <taxon>Nematoda</taxon>
        <taxon>Chromadorea</taxon>
        <taxon>Rhabditida</taxon>
        <taxon>Rhabditina</taxon>
        <taxon>Rhabditomorpha</taxon>
        <taxon>Strongyloidea</taxon>
        <taxon>Heligmosomidae</taxon>
        <taxon>Heligmosomoides</taxon>
    </lineage>
</organism>
<keyword evidence="3" id="KW-1185">Reference proteome</keyword>